<protein>
    <recommendedName>
        <fullName evidence="4">VanZ-like domain-containing protein</fullName>
    </recommendedName>
</protein>
<keyword evidence="3" id="KW-1185">Reference proteome</keyword>
<keyword evidence="1" id="KW-0812">Transmembrane</keyword>
<dbReference type="PANTHER" id="PTHR28008:SF1">
    <property type="entry name" value="DOMAIN PROTEIN, PUTATIVE (AFU_ORTHOLOGUE AFUA_3G10980)-RELATED"/>
    <property type="match status" value="1"/>
</dbReference>
<evidence type="ECO:0000256" key="1">
    <source>
        <dbReference type="SAM" id="Phobius"/>
    </source>
</evidence>
<reference evidence="2 3" key="2">
    <citation type="submission" date="2016-08" db="EMBL/GenBank/DDBJ databases">
        <title>Pervasive Adenine N6-methylation of Active Genes in Fungi.</title>
        <authorList>
            <consortium name="DOE Joint Genome Institute"/>
            <person name="Mondo S.J."/>
            <person name="Dannebaum R.O."/>
            <person name="Kuo R.C."/>
            <person name="Labutti K."/>
            <person name="Haridas S."/>
            <person name="Kuo A."/>
            <person name="Salamov A."/>
            <person name="Ahrendt S.R."/>
            <person name="Lipzen A."/>
            <person name="Sullivan W."/>
            <person name="Andreopoulos W.B."/>
            <person name="Clum A."/>
            <person name="Lindquist E."/>
            <person name="Daum C."/>
            <person name="Ramamoorthy G.K."/>
            <person name="Gryganskyi A."/>
            <person name="Culley D."/>
            <person name="Magnuson J.K."/>
            <person name="James T.Y."/>
            <person name="O'Malley M.A."/>
            <person name="Stajich J.E."/>
            <person name="Spatafora J.W."/>
            <person name="Visel A."/>
            <person name="Grigoriev I.V."/>
        </authorList>
    </citation>
    <scope>NUCLEOTIDE SEQUENCE [LARGE SCALE GENOMIC DNA]</scope>
    <source>
        <strain evidence="3">finn</strain>
    </source>
</reference>
<dbReference type="OrthoDB" id="63581at2759"/>
<evidence type="ECO:0000313" key="2">
    <source>
        <dbReference type="EMBL" id="ORX60859.1"/>
    </source>
</evidence>
<comment type="caution">
    <text evidence="2">The sequence shown here is derived from an EMBL/GenBank/DDBJ whole genome shotgun (WGS) entry which is preliminary data.</text>
</comment>
<evidence type="ECO:0008006" key="4">
    <source>
        <dbReference type="Google" id="ProtNLM"/>
    </source>
</evidence>
<feature type="transmembrane region" description="Helical" evidence="1">
    <location>
        <begin position="7"/>
        <end position="29"/>
    </location>
</feature>
<proteinExistence type="predicted"/>
<feature type="transmembrane region" description="Helical" evidence="1">
    <location>
        <begin position="98"/>
        <end position="118"/>
    </location>
</feature>
<evidence type="ECO:0000313" key="3">
    <source>
        <dbReference type="Proteomes" id="UP000193719"/>
    </source>
</evidence>
<dbReference type="NCBIfam" id="NF037970">
    <property type="entry name" value="vanZ_1"/>
    <property type="match status" value="1"/>
</dbReference>
<dbReference type="PANTHER" id="PTHR28008">
    <property type="entry name" value="DOMAIN PROTEIN, PUTATIVE (AFU_ORTHOLOGUE AFUA_3G10980)-RELATED"/>
    <property type="match status" value="1"/>
</dbReference>
<keyword evidence="1" id="KW-0472">Membrane</keyword>
<organism evidence="2 3">
    <name type="scientific">Piromyces finnis</name>
    <dbReference type="NCBI Taxonomy" id="1754191"/>
    <lineage>
        <taxon>Eukaryota</taxon>
        <taxon>Fungi</taxon>
        <taxon>Fungi incertae sedis</taxon>
        <taxon>Chytridiomycota</taxon>
        <taxon>Chytridiomycota incertae sedis</taxon>
        <taxon>Neocallimastigomycetes</taxon>
        <taxon>Neocallimastigales</taxon>
        <taxon>Neocallimastigaceae</taxon>
        <taxon>Piromyces</taxon>
    </lineage>
</organism>
<dbReference type="AlphaFoldDB" id="A0A1Y1VN75"/>
<dbReference type="Proteomes" id="UP000193719">
    <property type="component" value="Unassembled WGS sequence"/>
</dbReference>
<sequence length="140" mass="16393">MKIRYPVVVISVLLLLYFAFLGFAPHEWIKLPSFLDGEDKILHFSVFFLTTILINYIFIFTRTFLYWTGCFIIMIAWSVISEAVQSIFPYRLFDVGDIIANLLGTTSSSFLILIVRFINYKFKLYKAEVNQEKEENIPLV</sequence>
<accession>A0A1Y1VN75</accession>
<dbReference type="EMBL" id="MCFH01000001">
    <property type="protein sequence ID" value="ORX60859.1"/>
    <property type="molecule type" value="Genomic_DNA"/>
</dbReference>
<reference evidence="2 3" key="1">
    <citation type="submission" date="2016-08" db="EMBL/GenBank/DDBJ databases">
        <title>Genomes of anaerobic fungi encode conserved fungal cellulosomes for biomass hydrolysis.</title>
        <authorList>
            <consortium name="DOE Joint Genome Institute"/>
            <person name="Haitjema C.H."/>
            <person name="Gilmore S.P."/>
            <person name="Henske J.K."/>
            <person name="Solomon K.V."/>
            <person name="De Groot R."/>
            <person name="Kuo A."/>
            <person name="Mondo S.J."/>
            <person name="Salamov A.A."/>
            <person name="Labutti K."/>
            <person name="Zhao Z."/>
            <person name="Chiniquy J."/>
            <person name="Barry K."/>
            <person name="Brewer H.M."/>
            <person name="Purvine S.O."/>
            <person name="Wright A.T."/>
            <person name="Boxma B."/>
            <person name="Van Alen T."/>
            <person name="Hackstein J.H."/>
            <person name="Baker S.E."/>
            <person name="Grigoriev I.V."/>
            <person name="O'Malley M.A."/>
        </authorList>
    </citation>
    <scope>NUCLEOTIDE SEQUENCE [LARGE SCALE GENOMIC DNA]</scope>
    <source>
        <strain evidence="3">finn</strain>
    </source>
</reference>
<gene>
    <name evidence="2" type="ORF">BCR36DRAFT_271581</name>
</gene>
<keyword evidence="1" id="KW-1133">Transmembrane helix</keyword>
<feature type="transmembrane region" description="Helical" evidence="1">
    <location>
        <begin position="41"/>
        <end position="58"/>
    </location>
</feature>
<feature type="transmembrane region" description="Helical" evidence="1">
    <location>
        <begin position="65"/>
        <end position="86"/>
    </location>
</feature>
<name>A0A1Y1VN75_9FUNG</name>